<comment type="caution">
    <text evidence="3">The sequence shown here is derived from an EMBL/GenBank/DDBJ whole genome shotgun (WGS) entry which is preliminary data.</text>
</comment>
<organism evidence="3 4">
    <name type="scientific">Cellulomonas xylanilytica</name>
    <dbReference type="NCBI Taxonomy" id="233583"/>
    <lineage>
        <taxon>Bacteria</taxon>
        <taxon>Bacillati</taxon>
        <taxon>Actinomycetota</taxon>
        <taxon>Actinomycetes</taxon>
        <taxon>Micrococcales</taxon>
        <taxon>Cellulomonadaceae</taxon>
        <taxon>Cellulomonas</taxon>
    </lineage>
</organism>
<dbReference type="RefSeq" id="WP_146926380.1">
    <property type="nucleotide sequence ID" value="NZ_BJUB01000003.1"/>
</dbReference>
<dbReference type="InterPro" id="IPR036217">
    <property type="entry name" value="MethylDNA_cys_MeTrfase_DNAb"/>
</dbReference>
<evidence type="ECO:0000313" key="3">
    <source>
        <dbReference type="EMBL" id="GEK20849.1"/>
    </source>
</evidence>
<accession>A0A510V1W2</accession>
<dbReference type="EMBL" id="BJUB01000003">
    <property type="protein sequence ID" value="GEK20849.1"/>
    <property type="molecule type" value="Genomic_DNA"/>
</dbReference>
<feature type="domain" description="Methylated-DNA-[protein]-cysteine S-methyltransferase DNA binding" evidence="2">
    <location>
        <begin position="5"/>
        <end position="88"/>
    </location>
</feature>
<evidence type="ECO:0000256" key="1">
    <source>
        <dbReference type="ARBA" id="ARBA00022763"/>
    </source>
</evidence>
<dbReference type="InterPro" id="IPR014048">
    <property type="entry name" value="MethylDNA_cys_MeTrfase_DNA-bd"/>
</dbReference>
<gene>
    <name evidence="3" type="ORF">CXY01_13690</name>
</gene>
<name>A0A510V1W2_9CELL</name>
<dbReference type="Proteomes" id="UP000321118">
    <property type="component" value="Unassembled WGS sequence"/>
</dbReference>
<evidence type="ECO:0000313" key="4">
    <source>
        <dbReference type="Proteomes" id="UP000321118"/>
    </source>
</evidence>
<dbReference type="Gene3D" id="1.10.10.10">
    <property type="entry name" value="Winged helix-like DNA-binding domain superfamily/Winged helix DNA-binding domain"/>
    <property type="match status" value="1"/>
</dbReference>
<dbReference type="AlphaFoldDB" id="A0A510V1W2"/>
<proteinExistence type="predicted"/>
<sequence length="110" mass="11701">MDDDYAEAVLDLVAAIPPGRAMTYGTVAEVVGDLLEARDGVRRGGPRQVGQVMSHAGSGVPWWRVVNAAGRPPARHTTRALALLGDEGTPLSADGTRVALRRAIWFPDEV</sequence>
<dbReference type="CDD" id="cd06445">
    <property type="entry name" value="ATase"/>
    <property type="match status" value="1"/>
</dbReference>
<dbReference type="GO" id="GO:0006281">
    <property type="term" value="P:DNA repair"/>
    <property type="evidence" value="ECO:0007669"/>
    <property type="project" value="InterPro"/>
</dbReference>
<reference evidence="3 4" key="1">
    <citation type="submission" date="2019-07" db="EMBL/GenBank/DDBJ databases">
        <title>Whole genome shotgun sequence of Cellulomonas xylanilytica NBRC 101102.</title>
        <authorList>
            <person name="Hosoyama A."/>
            <person name="Uohara A."/>
            <person name="Ohji S."/>
            <person name="Ichikawa N."/>
        </authorList>
    </citation>
    <scope>NUCLEOTIDE SEQUENCE [LARGE SCALE GENOMIC DNA]</scope>
    <source>
        <strain evidence="3 4">NBRC 101102</strain>
    </source>
</reference>
<dbReference type="GO" id="GO:0003824">
    <property type="term" value="F:catalytic activity"/>
    <property type="evidence" value="ECO:0007669"/>
    <property type="project" value="InterPro"/>
</dbReference>
<keyword evidence="1" id="KW-0227">DNA damage</keyword>
<dbReference type="Pfam" id="PF01035">
    <property type="entry name" value="DNA_binding_1"/>
    <property type="match status" value="1"/>
</dbReference>
<evidence type="ECO:0000259" key="2">
    <source>
        <dbReference type="Pfam" id="PF01035"/>
    </source>
</evidence>
<dbReference type="PANTHER" id="PTHR42942">
    <property type="entry name" value="6-O-METHYLGUANINE DNA METHYLTRANSFERASE"/>
    <property type="match status" value="1"/>
</dbReference>
<dbReference type="InterPro" id="IPR036388">
    <property type="entry name" value="WH-like_DNA-bd_sf"/>
</dbReference>
<keyword evidence="4" id="KW-1185">Reference proteome</keyword>
<dbReference type="PANTHER" id="PTHR42942:SF1">
    <property type="entry name" value="ALKYLTRANSFERASE-LIKE PROTEIN 1"/>
    <property type="match status" value="1"/>
</dbReference>
<dbReference type="SUPFAM" id="SSF46767">
    <property type="entry name" value="Methylated DNA-protein cysteine methyltransferase, C-terminal domain"/>
    <property type="match status" value="1"/>
</dbReference>
<dbReference type="OrthoDB" id="9132167at2"/>
<dbReference type="InterPro" id="IPR052520">
    <property type="entry name" value="ATL_DNA_repair"/>
</dbReference>
<protein>
    <recommendedName>
        <fullName evidence="2">Methylated-DNA-[protein]-cysteine S-methyltransferase DNA binding domain-containing protein</fullName>
    </recommendedName>
</protein>